<dbReference type="OrthoDB" id="687404at2759"/>
<proteinExistence type="predicted"/>
<organism evidence="2 3">
    <name type="scientific">Vanilla planifolia</name>
    <name type="common">Vanilla</name>
    <dbReference type="NCBI Taxonomy" id="51239"/>
    <lineage>
        <taxon>Eukaryota</taxon>
        <taxon>Viridiplantae</taxon>
        <taxon>Streptophyta</taxon>
        <taxon>Embryophyta</taxon>
        <taxon>Tracheophyta</taxon>
        <taxon>Spermatophyta</taxon>
        <taxon>Magnoliopsida</taxon>
        <taxon>Liliopsida</taxon>
        <taxon>Asparagales</taxon>
        <taxon>Orchidaceae</taxon>
        <taxon>Vanilloideae</taxon>
        <taxon>Vanilleae</taxon>
        <taxon>Vanilla</taxon>
    </lineage>
</organism>
<protein>
    <submittedName>
        <fullName evidence="2">Uncharacterized protein</fullName>
    </submittedName>
</protein>
<evidence type="ECO:0000313" key="2">
    <source>
        <dbReference type="EMBL" id="KAG0496401.1"/>
    </source>
</evidence>
<name>A0A835RQF6_VANPL</name>
<feature type="region of interest" description="Disordered" evidence="1">
    <location>
        <begin position="1"/>
        <end position="25"/>
    </location>
</feature>
<accession>A0A835RQF6</accession>
<reference evidence="2 3" key="1">
    <citation type="journal article" date="2020" name="Nat. Food">
        <title>A phased Vanilla planifolia genome enables genetic improvement of flavour and production.</title>
        <authorList>
            <person name="Hasing T."/>
            <person name="Tang H."/>
            <person name="Brym M."/>
            <person name="Khazi F."/>
            <person name="Huang T."/>
            <person name="Chambers A.H."/>
        </authorList>
    </citation>
    <scope>NUCLEOTIDE SEQUENCE [LARGE SCALE GENOMIC DNA]</scope>
    <source>
        <tissue evidence="2">Leaf</tissue>
    </source>
</reference>
<dbReference type="AlphaFoldDB" id="A0A835RQF6"/>
<gene>
    <name evidence="2" type="ORF">HPP92_001092</name>
</gene>
<evidence type="ECO:0000256" key="1">
    <source>
        <dbReference type="SAM" id="MobiDB-lite"/>
    </source>
</evidence>
<keyword evidence="3" id="KW-1185">Reference proteome</keyword>
<comment type="caution">
    <text evidence="2">The sequence shown here is derived from an EMBL/GenBank/DDBJ whole genome shotgun (WGS) entry which is preliminary data.</text>
</comment>
<feature type="compositionally biased region" description="Basic and acidic residues" evidence="1">
    <location>
        <begin position="1"/>
        <end position="11"/>
    </location>
</feature>
<dbReference type="PANTHER" id="PTHR38530">
    <property type="entry name" value="OS06G0468300 PROTEIN"/>
    <property type="match status" value="1"/>
</dbReference>
<dbReference type="Proteomes" id="UP000636800">
    <property type="component" value="Chromosome 1"/>
</dbReference>
<sequence>MEGKHERRSKAIAESVDTSTPPHLHPTSILCQIMEDKEKVNGDMDNDYSRPRSFLGENPRKRLCFSMPSVSSLPPKPQDSADPLACHSCNTTDVDLRILDSQWRVVFLCCGCLYRVHSGFICSYCFTCFNALVDIDVLSCCGCKCRIHLKCVPLQRGYITLSEINPASFICIDCCAIPRLQFRNPTVTRALSEDFLRIASSAAKKKTAFAARAREKALKKADEARLAMERAFDAILFARDAAVSDEKLALQLHLVMNGSPRILGGASMANIDHEISSKKDFGDLKGKQKLKKQRKRNERVNEQGGLCTKGDAFSQSKDILLSKENCFVEVAISVGKEFAKFDADCASGSFELALHERKDSHLDLVVNSYGDTKNDGAFISLRESADSNSFMEVSVCGRGGEGFQELQEEKRCAVGDRCAIKYFKRKSRSKGLIAATKLTVQSSHSDVSTFADCRSTSIQGHLFPTSSGSVS</sequence>
<evidence type="ECO:0000313" key="3">
    <source>
        <dbReference type="Proteomes" id="UP000636800"/>
    </source>
</evidence>
<dbReference type="EMBL" id="JADCNL010000001">
    <property type="protein sequence ID" value="KAG0496401.1"/>
    <property type="molecule type" value="Genomic_DNA"/>
</dbReference>